<protein>
    <submittedName>
        <fullName evidence="2">Uncharacterized protein</fullName>
    </submittedName>
</protein>
<feature type="region of interest" description="Disordered" evidence="1">
    <location>
        <begin position="46"/>
        <end position="69"/>
    </location>
</feature>
<evidence type="ECO:0000313" key="3">
    <source>
        <dbReference type="Proteomes" id="UP000287651"/>
    </source>
</evidence>
<name>A0A426YVX9_ENSVE</name>
<gene>
    <name evidence="2" type="ORF">B296_00045499</name>
</gene>
<comment type="caution">
    <text evidence="2">The sequence shown here is derived from an EMBL/GenBank/DDBJ whole genome shotgun (WGS) entry which is preliminary data.</text>
</comment>
<evidence type="ECO:0000256" key="1">
    <source>
        <dbReference type="SAM" id="MobiDB-lite"/>
    </source>
</evidence>
<dbReference type="EMBL" id="AMZH03009879">
    <property type="protein sequence ID" value="RRT55882.1"/>
    <property type="molecule type" value="Genomic_DNA"/>
</dbReference>
<dbReference type="Proteomes" id="UP000287651">
    <property type="component" value="Unassembled WGS sequence"/>
</dbReference>
<dbReference type="AlphaFoldDB" id="A0A426YVX9"/>
<reference evidence="2 3" key="1">
    <citation type="journal article" date="2014" name="Agronomy (Basel)">
        <title>A Draft Genome Sequence for Ensete ventricosum, the Drought-Tolerant Tree Against Hunger.</title>
        <authorList>
            <person name="Harrison J."/>
            <person name="Moore K.A."/>
            <person name="Paszkiewicz K."/>
            <person name="Jones T."/>
            <person name="Grant M."/>
            <person name="Ambacheew D."/>
            <person name="Muzemil S."/>
            <person name="Studholme D.J."/>
        </authorList>
    </citation>
    <scope>NUCLEOTIDE SEQUENCE [LARGE SCALE GENOMIC DNA]</scope>
</reference>
<proteinExistence type="predicted"/>
<accession>A0A426YVX9</accession>
<evidence type="ECO:0000313" key="2">
    <source>
        <dbReference type="EMBL" id="RRT55882.1"/>
    </source>
</evidence>
<organism evidence="2 3">
    <name type="scientific">Ensete ventricosum</name>
    <name type="common">Abyssinian banana</name>
    <name type="synonym">Musa ensete</name>
    <dbReference type="NCBI Taxonomy" id="4639"/>
    <lineage>
        <taxon>Eukaryota</taxon>
        <taxon>Viridiplantae</taxon>
        <taxon>Streptophyta</taxon>
        <taxon>Embryophyta</taxon>
        <taxon>Tracheophyta</taxon>
        <taxon>Spermatophyta</taxon>
        <taxon>Magnoliopsida</taxon>
        <taxon>Liliopsida</taxon>
        <taxon>Zingiberales</taxon>
        <taxon>Musaceae</taxon>
        <taxon>Ensete</taxon>
    </lineage>
</organism>
<sequence>MRAFHFKYPSSSSVNGRDADFFLLPFTTIPLSSSLSRPTAKRILSAVRTPRPSGQFKGGADSSVASLPL</sequence>